<proteinExistence type="predicted"/>
<organism evidence="2 3">
    <name type="scientific">Flammeovirga kamogawensis</name>
    <dbReference type="NCBI Taxonomy" id="373891"/>
    <lineage>
        <taxon>Bacteria</taxon>
        <taxon>Pseudomonadati</taxon>
        <taxon>Bacteroidota</taxon>
        <taxon>Cytophagia</taxon>
        <taxon>Cytophagales</taxon>
        <taxon>Flammeovirgaceae</taxon>
        <taxon>Flammeovirga</taxon>
    </lineage>
</organism>
<evidence type="ECO:0000256" key="1">
    <source>
        <dbReference type="SAM" id="SignalP"/>
    </source>
</evidence>
<dbReference type="RefSeq" id="WP_144073874.1">
    <property type="nucleotide sequence ID" value="NZ_CP076128.1"/>
</dbReference>
<evidence type="ECO:0000313" key="3">
    <source>
        <dbReference type="Proteomes" id="UP000682802"/>
    </source>
</evidence>
<reference evidence="2 3" key="1">
    <citation type="submission" date="2021-05" db="EMBL/GenBank/DDBJ databases">
        <title>Comparative genomic studies on the polysaccharide-degrading batcterial strains of the Flammeovirga genus.</title>
        <authorList>
            <person name="Zewei F."/>
            <person name="Zheng Z."/>
            <person name="Yu L."/>
            <person name="Ruyue G."/>
            <person name="Yanhong M."/>
            <person name="Yuanyuan C."/>
            <person name="Jingyan G."/>
            <person name="Wenjun H."/>
        </authorList>
    </citation>
    <scope>NUCLEOTIDE SEQUENCE [LARGE SCALE GENOMIC DNA]</scope>
    <source>
        <strain evidence="2 3">YS10</strain>
    </source>
</reference>
<name>A0ABX8GU43_9BACT</name>
<accession>A0ABX8GU43</accession>
<keyword evidence="1" id="KW-0732">Signal</keyword>
<dbReference type="Proteomes" id="UP000682802">
    <property type="component" value="Chromosome 1"/>
</dbReference>
<feature type="chain" id="PRO_5045108738" description="Tetratricopeptide repeat protein" evidence="1">
    <location>
        <begin position="23"/>
        <end position="134"/>
    </location>
</feature>
<feature type="signal peptide" evidence="1">
    <location>
        <begin position="1"/>
        <end position="22"/>
    </location>
</feature>
<evidence type="ECO:0000313" key="2">
    <source>
        <dbReference type="EMBL" id="QWG06455.1"/>
    </source>
</evidence>
<evidence type="ECO:0008006" key="4">
    <source>
        <dbReference type="Google" id="ProtNLM"/>
    </source>
</evidence>
<protein>
    <recommendedName>
        <fullName evidence="4">Tetratricopeptide repeat protein</fullName>
    </recommendedName>
</protein>
<sequence length="134" mass="15112">MKNLFISAFLFLATIVSSFANTSDLELPTEENSAKLVKMVNNAAPDDWKTFKDAALLTINWQGDLEVAKGWIDTALSIEENGLTLEVLGDYYVSKGDEIKARDTYFKALENGFASLDQKDINRLQRKILVYARR</sequence>
<gene>
    <name evidence="2" type="ORF">KM029_14095</name>
</gene>
<keyword evidence="3" id="KW-1185">Reference proteome</keyword>
<dbReference type="EMBL" id="CP076128">
    <property type="protein sequence ID" value="QWG06455.1"/>
    <property type="molecule type" value="Genomic_DNA"/>
</dbReference>